<dbReference type="AlphaFoldDB" id="A0A365HD45"/>
<dbReference type="InterPro" id="IPR036250">
    <property type="entry name" value="AcylCo_DH-like_C"/>
</dbReference>
<evidence type="ECO:0000313" key="5">
    <source>
        <dbReference type="EMBL" id="RAY17054.1"/>
    </source>
</evidence>
<evidence type="ECO:0000256" key="2">
    <source>
        <dbReference type="ARBA" id="ARBA00022827"/>
    </source>
</evidence>
<dbReference type="Proteomes" id="UP000251891">
    <property type="component" value="Unassembled WGS sequence"/>
</dbReference>
<keyword evidence="1" id="KW-0285">Flavoprotein</keyword>
<keyword evidence="3" id="KW-0560">Oxidoreductase</keyword>
<keyword evidence="6" id="KW-1185">Reference proteome</keyword>
<dbReference type="InterPro" id="IPR009075">
    <property type="entry name" value="AcylCo_DH/oxidase_C"/>
</dbReference>
<dbReference type="OrthoDB" id="8677713at2"/>
<comment type="caution">
    <text evidence="5">The sequence shown here is derived from an EMBL/GenBank/DDBJ whole genome shotgun (WGS) entry which is preliminary data.</text>
</comment>
<dbReference type="GO" id="GO:0003995">
    <property type="term" value="F:acyl-CoA dehydrogenase activity"/>
    <property type="evidence" value="ECO:0007669"/>
    <property type="project" value="TreeGrafter"/>
</dbReference>
<gene>
    <name evidence="5" type="ORF">DPM19_02500</name>
</gene>
<name>A0A365HD45_9ACTN</name>
<keyword evidence="2" id="KW-0274">FAD</keyword>
<protein>
    <submittedName>
        <fullName evidence="5">Acyl-CoA dehydrogenase</fullName>
    </submittedName>
</protein>
<reference evidence="5 6" key="1">
    <citation type="submission" date="2018-06" db="EMBL/GenBank/DDBJ databases">
        <title>Actinomadura craniellae sp. nov. isolated from marine sponge Craniella sp.</title>
        <authorList>
            <person name="Li L."/>
            <person name="Xu Q.H."/>
            <person name="Lin H.W."/>
            <person name="Lu Y.H."/>
        </authorList>
    </citation>
    <scope>NUCLEOTIDE SEQUENCE [LARGE SCALE GENOMIC DNA]</scope>
    <source>
        <strain evidence="5 6">LHW63021</strain>
    </source>
</reference>
<dbReference type="PANTHER" id="PTHR43884:SF20">
    <property type="entry name" value="ACYL-COA DEHYDROGENASE FADE28"/>
    <property type="match status" value="1"/>
</dbReference>
<proteinExistence type="predicted"/>
<accession>A0A365HD45</accession>
<dbReference type="SUPFAM" id="SSF47203">
    <property type="entry name" value="Acyl-CoA dehydrogenase C-terminal domain-like"/>
    <property type="match status" value="1"/>
</dbReference>
<dbReference type="Gene3D" id="1.20.140.10">
    <property type="entry name" value="Butyryl-CoA Dehydrogenase, subunit A, domain 3"/>
    <property type="match status" value="1"/>
</dbReference>
<dbReference type="EMBL" id="QLYX01000001">
    <property type="protein sequence ID" value="RAY17054.1"/>
    <property type="molecule type" value="Genomic_DNA"/>
</dbReference>
<evidence type="ECO:0000256" key="1">
    <source>
        <dbReference type="ARBA" id="ARBA00022630"/>
    </source>
</evidence>
<evidence type="ECO:0000259" key="4">
    <source>
        <dbReference type="Pfam" id="PF00441"/>
    </source>
</evidence>
<organism evidence="5 6">
    <name type="scientific">Actinomadura craniellae</name>
    <dbReference type="NCBI Taxonomy" id="2231787"/>
    <lineage>
        <taxon>Bacteria</taxon>
        <taxon>Bacillati</taxon>
        <taxon>Actinomycetota</taxon>
        <taxon>Actinomycetes</taxon>
        <taxon>Streptosporangiales</taxon>
        <taxon>Thermomonosporaceae</taxon>
        <taxon>Actinomadura</taxon>
    </lineage>
</organism>
<sequence length="261" mass="27249">MIDAADLTLLSTGFRAAMEEPGDADRLDAALVELGWRELLADSPDEAVALVFPLLGATGAHAPLLNDVLLHALGRPPGGVVALAENGLAFGRPCVPAGGLDPALGLCRVEWRPLGEEAVAAGRRALGFQLVGAGRAMLELAREHALTRTQFGRRLASFQAVRHRLAETLVTLEAAEAALAHATDPTTSTLGKALAGRAGLAAARNCQQVLAGIGFTAEHRFQSFARRVLVLDDLLGSAKALAEDVGGSLLATRRAPRLIEL</sequence>
<dbReference type="PANTHER" id="PTHR43884">
    <property type="entry name" value="ACYL-COA DEHYDROGENASE"/>
    <property type="match status" value="1"/>
</dbReference>
<evidence type="ECO:0000256" key="3">
    <source>
        <dbReference type="ARBA" id="ARBA00023002"/>
    </source>
</evidence>
<evidence type="ECO:0000313" key="6">
    <source>
        <dbReference type="Proteomes" id="UP000251891"/>
    </source>
</evidence>
<dbReference type="RefSeq" id="WP_111863108.1">
    <property type="nucleotide sequence ID" value="NZ_QLYX01000001.1"/>
</dbReference>
<feature type="domain" description="Acyl-CoA dehydrogenase/oxidase C-terminal" evidence="4">
    <location>
        <begin position="118"/>
        <end position="242"/>
    </location>
</feature>
<dbReference type="Pfam" id="PF00441">
    <property type="entry name" value="Acyl-CoA_dh_1"/>
    <property type="match status" value="1"/>
</dbReference>